<dbReference type="EMBL" id="JACOOZ010000004">
    <property type="protein sequence ID" value="MBC5667815.1"/>
    <property type="molecule type" value="Genomic_DNA"/>
</dbReference>
<sequence length="89" mass="10372">MLKIEYDEAKTMAHIREDSYEEGEQAGVEKGTEIKLIEMVCRKLSKNKSVEQIADELEENIDNIRSICEVAQKFAPEYDKEKIYESIKK</sequence>
<reference evidence="1 2" key="1">
    <citation type="submission" date="2020-08" db="EMBL/GenBank/DDBJ databases">
        <title>Genome public.</title>
        <authorList>
            <person name="Liu C."/>
            <person name="Sun Q."/>
        </authorList>
    </citation>
    <scope>NUCLEOTIDE SEQUENCE [LARGE SCALE GENOMIC DNA]</scope>
    <source>
        <strain evidence="1 2">BX4</strain>
    </source>
</reference>
<comment type="caution">
    <text evidence="1">The sequence shown here is derived from an EMBL/GenBank/DDBJ whole genome shotgun (WGS) entry which is preliminary data.</text>
</comment>
<keyword evidence="2" id="KW-1185">Reference proteome</keyword>
<accession>A0ABR7F505</accession>
<organism evidence="1 2">
    <name type="scientific">Eubacterium segne</name>
    <dbReference type="NCBI Taxonomy" id="2763045"/>
    <lineage>
        <taxon>Bacteria</taxon>
        <taxon>Bacillati</taxon>
        <taxon>Bacillota</taxon>
        <taxon>Clostridia</taxon>
        <taxon>Eubacteriales</taxon>
        <taxon>Eubacteriaceae</taxon>
        <taxon>Eubacterium</taxon>
    </lineage>
</organism>
<protein>
    <submittedName>
        <fullName evidence="1">Uncharacterized protein</fullName>
    </submittedName>
</protein>
<dbReference type="Proteomes" id="UP000597877">
    <property type="component" value="Unassembled WGS sequence"/>
</dbReference>
<evidence type="ECO:0000313" key="1">
    <source>
        <dbReference type="EMBL" id="MBC5667815.1"/>
    </source>
</evidence>
<dbReference type="RefSeq" id="WP_186840338.1">
    <property type="nucleotide sequence ID" value="NZ_JACOOZ010000004.1"/>
</dbReference>
<gene>
    <name evidence="1" type="ORF">H8S00_07465</name>
</gene>
<evidence type="ECO:0000313" key="2">
    <source>
        <dbReference type="Proteomes" id="UP000597877"/>
    </source>
</evidence>
<proteinExistence type="predicted"/>
<name>A0ABR7F505_9FIRM</name>